<evidence type="ECO:0000256" key="12">
    <source>
        <dbReference type="ARBA" id="ARBA00034704"/>
    </source>
</evidence>
<evidence type="ECO:0000313" key="17">
    <source>
        <dbReference type="Proteomes" id="UP000504637"/>
    </source>
</evidence>
<dbReference type="OrthoDB" id="3176171at2759"/>
<keyword evidence="2" id="KW-0963">Cytoplasm</keyword>
<gene>
    <name evidence="18" type="ORF">K489DRAFT_376099</name>
</gene>
<protein>
    <submittedName>
        <fullName evidence="18">Kinesin-domain-containing protein</fullName>
    </submittedName>
</protein>
<reference evidence="18" key="3">
    <citation type="submission" date="2025-08" db="UniProtKB">
        <authorList>
            <consortium name="RefSeq"/>
        </authorList>
    </citation>
    <scope>IDENTIFICATION</scope>
    <source>
        <strain evidence="18">CBS 342.82</strain>
    </source>
</reference>
<dbReference type="GO" id="GO:0005524">
    <property type="term" value="F:ATP binding"/>
    <property type="evidence" value="ECO:0007669"/>
    <property type="project" value="UniProtKB-UniRule"/>
</dbReference>
<dbReference type="GO" id="GO:0007018">
    <property type="term" value="P:microtubule-based movement"/>
    <property type="evidence" value="ECO:0007669"/>
    <property type="project" value="InterPro"/>
</dbReference>
<dbReference type="FunFam" id="3.40.850.10:FF:000051">
    <property type="entry name" value="Kinesin-like protein bimC"/>
    <property type="match status" value="1"/>
</dbReference>
<name>A0A6J3MLS9_9PEZI</name>
<dbReference type="InterPro" id="IPR047241">
    <property type="entry name" value="KIF11-like_kin_motor_dom"/>
</dbReference>
<dbReference type="Proteomes" id="UP000504637">
    <property type="component" value="Unplaced"/>
</dbReference>
<comment type="similarity">
    <text evidence="12">Belongs to the TRAFAC class myosin-kinesin ATPase superfamily. Kinesin family. KIN-5/BimC subfamily.</text>
</comment>
<evidence type="ECO:0000259" key="16">
    <source>
        <dbReference type="PROSITE" id="PS50067"/>
    </source>
</evidence>
<feature type="domain" description="Kinesin motor" evidence="16">
    <location>
        <begin position="74"/>
        <end position="413"/>
    </location>
</feature>
<evidence type="ECO:0000256" key="7">
    <source>
        <dbReference type="ARBA" id="ARBA00022840"/>
    </source>
</evidence>
<feature type="region of interest" description="Disordered" evidence="15">
    <location>
        <begin position="1178"/>
        <end position="1238"/>
    </location>
</feature>
<dbReference type="GO" id="GO:0072686">
    <property type="term" value="C:mitotic spindle"/>
    <property type="evidence" value="ECO:0007669"/>
    <property type="project" value="TreeGrafter"/>
</dbReference>
<dbReference type="AlphaFoldDB" id="A0A6J3MLS9"/>
<feature type="binding site" evidence="13">
    <location>
        <begin position="160"/>
        <end position="167"/>
    </location>
    <ligand>
        <name>ATP</name>
        <dbReference type="ChEBI" id="CHEBI:30616"/>
    </ligand>
</feature>
<feature type="compositionally biased region" description="Low complexity" evidence="15">
    <location>
        <begin position="1105"/>
        <end position="1117"/>
    </location>
</feature>
<dbReference type="InterPro" id="IPR047149">
    <property type="entry name" value="KIF11-like"/>
</dbReference>
<evidence type="ECO:0000256" key="10">
    <source>
        <dbReference type="ARBA" id="ARBA00023212"/>
    </source>
</evidence>
<evidence type="ECO:0000256" key="13">
    <source>
        <dbReference type="PROSITE-ProRule" id="PRU00283"/>
    </source>
</evidence>
<feature type="compositionally biased region" description="Polar residues" evidence="15">
    <location>
        <begin position="1"/>
        <end position="10"/>
    </location>
</feature>
<feature type="coiled-coil region" evidence="14">
    <location>
        <begin position="422"/>
        <end position="449"/>
    </location>
</feature>
<dbReference type="PRINTS" id="PR00380">
    <property type="entry name" value="KINESINHEAVY"/>
</dbReference>
<dbReference type="GeneID" id="54361636"/>
<dbReference type="Pfam" id="PF00225">
    <property type="entry name" value="Kinesin"/>
    <property type="match status" value="1"/>
</dbReference>
<keyword evidence="4" id="KW-0493">Microtubule</keyword>
<keyword evidence="9 13" id="KW-0505">Motor protein</keyword>
<evidence type="ECO:0000256" key="1">
    <source>
        <dbReference type="ARBA" id="ARBA00004245"/>
    </source>
</evidence>
<dbReference type="InterPro" id="IPR019821">
    <property type="entry name" value="Kinesin_motor_CS"/>
</dbReference>
<keyword evidence="5 13" id="KW-0547">Nucleotide-binding</keyword>
<keyword evidence="6" id="KW-0498">Mitosis</keyword>
<dbReference type="CDD" id="cd01364">
    <property type="entry name" value="KISc_BimC_Eg5"/>
    <property type="match status" value="1"/>
</dbReference>
<reference evidence="18" key="1">
    <citation type="submission" date="2020-01" db="EMBL/GenBank/DDBJ databases">
        <authorList>
            <consortium name="DOE Joint Genome Institute"/>
            <person name="Haridas S."/>
            <person name="Albert R."/>
            <person name="Binder M."/>
            <person name="Bloem J."/>
            <person name="Labutti K."/>
            <person name="Salamov A."/>
            <person name="Andreopoulos B."/>
            <person name="Baker S.E."/>
            <person name="Barry K."/>
            <person name="Bills G."/>
            <person name="Bluhm B.H."/>
            <person name="Cannon C."/>
            <person name="Castanera R."/>
            <person name="Culley D.E."/>
            <person name="Daum C."/>
            <person name="Ezra D."/>
            <person name="Gonzalez J.B."/>
            <person name="Henrissat B."/>
            <person name="Kuo A."/>
            <person name="Liang C."/>
            <person name="Lipzen A."/>
            <person name="Lutzoni F."/>
            <person name="Magnuson J."/>
            <person name="Mondo S."/>
            <person name="Nolan M."/>
            <person name="Ohm R."/>
            <person name="Pangilinan J."/>
            <person name="Park H.-J."/>
            <person name="Ramirez L."/>
            <person name="Alfaro M."/>
            <person name="Sun H."/>
            <person name="Tritt A."/>
            <person name="Yoshinaga Y."/>
            <person name="Zwiers L.-H."/>
            <person name="Turgeon B.G."/>
            <person name="Goodwin S.B."/>
            <person name="Spatafora J.W."/>
            <person name="Crous P.W."/>
            <person name="Grigoriev I.V."/>
        </authorList>
    </citation>
    <scope>NUCLEOTIDE SEQUENCE</scope>
    <source>
        <strain evidence="18">CBS 342.82</strain>
    </source>
</reference>
<proteinExistence type="inferred from homology"/>
<dbReference type="GO" id="GO:0005634">
    <property type="term" value="C:nucleus"/>
    <property type="evidence" value="ECO:0007669"/>
    <property type="project" value="TreeGrafter"/>
</dbReference>
<evidence type="ECO:0000256" key="4">
    <source>
        <dbReference type="ARBA" id="ARBA00022701"/>
    </source>
</evidence>
<dbReference type="SMART" id="SM00129">
    <property type="entry name" value="KISc"/>
    <property type="match status" value="1"/>
</dbReference>
<dbReference type="InterPro" id="IPR027417">
    <property type="entry name" value="P-loop_NTPase"/>
</dbReference>
<dbReference type="PROSITE" id="PS50067">
    <property type="entry name" value="KINESIN_MOTOR_2"/>
    <property type="match status" value="1"/>
</dbReference>
<feature type="coiled-coil region" evidence="14">
    <location>
        <begin position="733"/>
        <end position="760"/>
    </location>
</feature>
<reference evidence="18" key="2">
    <citation type="submission" date="2020-04" db="EMBL/GenBank/DDBJ databases">
        <authorList>
            <consortium name="NCBI Genome Project"/>
        </authorList>
    </citation>
    <scope>NUCLEOTIDE SEQUENCE</scope>
    <source>
        <strain evidence="18">CBS 342.82</strain>
    </source>
</reference>
<feature type="compositionally biased region" description="Low complexity" evidence="15">
    <location>
        <begin position="26"/>
        <end position="37"/>
    </location>
</feature>
<dbReference type="GO" id="GO:0008574">
    <property type="term" value="F:plus-end-directed microtubule motor activity"/>
    <property type="evidence" value="ECO:0007669"/>
    <property type="project" value="TreeGrafter"/>
</dbReference>
<accession>A0A6J3MLS9</accession>
<dbReference type="PROSITE" id="PS00411">
    <property type="entry name" value="KINESIN_MOTOR_1"/>
    <property type="match status" value="1"/>
</dbReference>
<evidence type="ECO:0000256" key="9">
    <source>
        <dbReference type="ARBA" id="ARBA00023175"/>
    </source>
</evidence>
<feature type="compositionally biased region" description="Basic and acidic residues" evidence="15">
    <location>
        <begin position="1206"/>
        <end position="1216"/>
    </location>
</feature>
<dbReference type="PANTHER" id="PTHR47970:SF12">
    <property type="entry name" value="KINESIN FAMILY MEMBER 11"/>
    <property type="match status" value="1"/>
</dbReference>
<evidence type="ECO:0000256" key="14">
    <source>
        <dbReference type="SAM" id="Coils"/>
    </source>
</evidence>
<evidence type="ECO:0000256" key="3">
    <source>
        <dbReference type="ARBA" id="ARBA00022618"/>
    </source>
</evidence>
<dbReference type="InterPro" id="IPR001752">
    <property type="entry name" value="Kinesin_motor_dom"/>
</dbReference>
<keyword evidence="8 14" id="KW-0175">Coiled coil</keyword>
<evidence type="ECO:0000256" key="11">
    <source>
        <dbReference type="ARBA" id="ARBA00023306"/>
    </source>
</evidence>
<dbReference type="PANTHER" id="PTHR47970">
    <property type="entry name" value="KINESIN-LIKE PROTEIN KIF11"/>
    <property type="match status" value="1"/>
</dbReference>
<dbReference type="RefSeq" id="XP_033464978.1">
    <property type="nucleotide sequence ID" value="XM_033603836.1"/>
</dbReference>
<dbReference type="Gene3D" id="3.40.850.10">
    <property type="entry name" value="Kinesin motor domain"/>
    <property type="match status" value="1"/>
</dbReference>
<dbReference type="GO" id="GO:0005876">
    <property type="term" value="C:spindle microtubule"/>
    <property type="evidence" value="ECO:0007669"/>
    <property type="project" value="TreeGrafter"/>
</dbReference>
<evidence type="ECO:0000256" key="6">
    <source>
        <dbReference type="ARBA" id="ARBA00022776"/>
    </source>
</evidence>
<feature type="region of interest" description="Disordered" evidence="15">
    <location>
        <begin position="1137"/>
        <end position="1156"/>
    </location>
</feature>
<dbReference type="InterPro" id="IPR036961">
    <property type="entry name" value="Kinesin_motor_dom_sf"/>
</dbReference>
<dbReference type="SUPFAM" id="SSF52540">
    <property type="entry name" value="P-loop containing nucleoside triphosphate hydrolases"/>
    <property type="match status" value="1"/>
</dbReference>
<keyword evidence="10" id="KW-0206">Cytoskeleton</keyword>
<dbReference type="GO" id="GO:0051301">
    <property type="term" value="P:cell division"/>
    <property type="evidence" value="ECO:0007669"/>
    <property type="project" value="UniProtKB-KW"/>
</dbReference>
<evidence type="ECO:0000313" key="18">
    <source>
        <dbReference type="RefSeq" id="XP_033464978.1"/>
    </source>
</evidence>
<feature type="region of interest" description="Disordered" evidence="15">
    <location>
        <begin position="1"/>
        <end position="68"/>
    </location>
</feature>
<keyword evidence="7 13" id="KW-0067">ATP-binding</keyword>
<feature type="region of interest" description="Disordered" evidence="15">
    <location>
        <begin position="1034"/>
        <end position="1119"/>
    </location>
</feature>
<comment type="subcellular location">
    <subcellularLocation>
        <location evidence="1">Cytoplasm</location>
        <location evidence="1">Cytoskeleton</location>
    </subcellularLocation>
</comment>
<sequence length="1238" mass="136377">MAASGSTRVVSHTRKVPTMRPPAARPGPTRAQTATPTLTGRLSPADSIASSRVRTPKRKLAAEPPPVEAGEETNINVVVRCRGRNDREVRENSGVVVSTDGTKGDKVVLSMGPNALSNKTYQFDKVFSPAANQRMIFEDVVAPIMDEVLAGFNCTIFAYGQTGTGKTYTMSGDISDILPTPDAAGIIPRVLHGLFDKLGDDDQEKAEYSVKCSFIELYNEELRDLLGVDDGAKLKIFDEANKNGRTTTLVQGMEERHIRTAAKGIQLLRDGSHKRQVAATKCNDLSSRSHTVFTITVYMKRVSDSGEDYVSSGKLNLVDLAGSENIGRSGAENKRAVEAGLINKSLLTLGRVINALVDRGSHIPYRESKLTRLLQDSLGGRTKTCIIATVSPAKSNLEETISTLDYAFRAKNIRNKPQVNQMVSKKTLLKEFTAEIEKLKTELIATRARNGVYLTAEAYEELTTESESRRILSQEQRDTLEIMENDLRNKIQELFVLTTNFHTLKKDNEQTRVNLEGTKNVLEKTEIVLQHTKRSLAEEAHIRRAHQETERKLHQVGGELISSLDTTTNHVDRLRSKLKRRSDLQSINRTRWAESQEQVAGATLTVEERLDALRGRQEGLIAALSGRMQSFVADELEELQLSQDLIQEKAAAFESSRSEVNSQTSKARDDMNVVLQEIGTLREDVKQKVGAGLNDLSAAAQRISAGIATELDDFHGKLQESYVSLGRDFKTLFEDLIKRMHDQQAEVQKLRKEIADANSSFIDAGQLSHDHLKQAIDRERETAAKERETLLSQITSLVNNSATAQESRLSGYFESASKRIKTSEDEYRVAQHSYDSGMDHWNENAQSLIDDTAQAREAIKSKLKADWTNANEQTIKITETTTAVHGETIRIVDGQMVQMDSQLVALDEIVSRVREQNEEHHQSHMSSLGQLANDVQESYRSIGEHFETSYSRTKALEADVDDHADALIQTLPSLNADSEIREPLRALRQEVAASQIEEYSVTGETPAKTQYNYPTVLPRTESHDVLLDRMRGIERPAAGNKTSTSPIKSPHKRPALARPKSNTSPSKRPGSPLKSTTVFHDAPPPLRPVFTAPAATNLPPSRPATASTQSSISSTNSLRERDVNVIGNLSSTTIDLDTSTEEADCKPSALPPPPSLLRRLNTHPLSASTASYLTPPPFNAGSDPIKAPASKRSTRMAAAMGLGVEGKGKEGREKENVNLSASVGPTGIGRRLRSRGSD</sequence>
<keyword evidence="3" id="KW-0132">Cell division</keyword>
<dbReference type="GO" id="GO:0000073">
    <property type="term" value="P:initial mitotic spindle pole body separation"/>
    <property type="evidence" value="ECO:0007669"/>
    <property type="project" value="UniProtKB-ARBA"/>
</dbReference>
<evidence type="ECO:0000256" key="2">
    <source>
        <dbReference type="ARBA" id="ARBA00022490"/>
    </source>
</evidence>
<evidence type="ECO:0000256" key="5">
    <source>
        <dbReference type="ARBA" id="ARBA00022741"/>
    </source>
</evidence>
<keyword evidence="17" id="KW-1185">Reference proteome</keyword>
<organism evidence="18">
    <name type="scientific">Dissoconium aciculare CBS 342.82</name>
    <dbReference type="NCBI Taxonomy" id="1314786"/>
    <lineage>
        <taxon>Eukaryota</taxon>
        <taxon>Fungi</taxon>
        <taxon>Dikarya</taxon>
        <taxon>Ascomycota</taxon>
        <taxon>Pezizomycotina</taxon>
        <taxon>Dothideomycetes</taxon>
        <taxon>Dothideomycetidae</taxon>
        <taxon>Mycosphaerellales</taxon>
        <taxon>Dissoconiaceae</taxon>
        <taxon>Dissoconium</taxon>
    </lineage>
</organism>
<evidence type="ECO:0000256" key="15">
    <source>
        <dbReference type="SAM" id="MobiDB-lite"/>
    </source>
</evidence>
<dbReference type="GO" id="GO:0008017">
    <property type="term" value="F:microtubule binding"/>
    <property type="evidence" value="ECO:0007669"/>
    <property type="project" value="InterPro"/>
</dbReference>
<keyword evidence="11" id="KW-0131">Cell cycle</keyword>
<evidence type="ECO:0000256" key="8">
    <source>
        <dbReference type="ARBA" id="ARBA00023054"/>
    </source>
</evidence>